<dbReference type="PROSITE" id="PS51257">
    <property type="entry name" value="PROKAR_LIPOPROTEIN"/>
    <property type="match status" value="1"/>
</dbReference>
<proteinExistence type="predicted"/>
<dbReference type="NCBIfam" id="NF040519">
    <property type="entry name" value="Sbal_3080_fam"/>
    <property type="match status" value="1"/>
</dbReference>
<gene>
    <name evidence="2" type="ORF">BN1079_02224</name>
</gene>
<sequence length="194" mass="21794">MRAVSLFMLVSVFAISGCSIKQTVTPATLSAELAPEICMIPAPNLRAGFTTAYQASLAEKGFRTRLMTPGSSPSRCALSTTFIGNWGWDLALYMKYADIRVYEKGRQVGHAEYDARWGGGRLDKFISAEQKIAELTHQLFPRGAADIGRRVPQVAEGLTPLSKEAYRQQQIERLMNENLSYEDYQRRYRELMAD</sequence>
<name>A0A078LUR0_9PSED</name>
<dbReference type="eggNOG" id="ENOG50332U7">
    <property type="taxonomic scope" value="Bacteria"/>
</dbReference>
<dbReference type="OrthoDB" id="1436842at2"/>
<keyword evidence="2" id="KW-0449">Lipoprotein</keyword>
<dbReference type="Proteomes" id="UP000053902">
    <property type="component" value="Unassembled WGS sequence"/>
</dbReference>
<protein>
    <submittedName>
        <fullName evidence="2">Lipoprotein</fullName>
    </submittedName>
</protein>
<feature type="signal peptide" evidence="1">
    <location>
        <begin position="1"/>
        <end position="16"/>
    </location>
</feature>
<keyword evidence="3" id="KW-1185">Reference proteome</keyword>
<evidence type="ECO:0000313" key="3">
    <source>
        <dbReference type="Proteomes" id="UP000053902"/>
    </source>
</evidence>
<keyword evidence="1" id="KW-0732">Signal</keyword>
<evidence type="ECO:0000256" key="1">
    <source>
        <dbReference type="SAM" id="SignalP"/>
    </source>
</evidence>
<dbReference type="HOGENOM" id="CLU_116660_0_0_6"/>
<evidence type="ECO:0000313" key="2">
    <source>
        <dbReference type="EMBL" id="CDZ94894.1"/>
    </source>
</evidence>
<feature type="chain" id="PRO_5043118368" evidence="1">
    <location>
        <begin position="17"/>
        <end position="194"/>
    </location>
</feature>
<dbReference type="EMBL" id="CCSF01000001">
    <property type="protein sequence ID" value="CDZ94894.1"/>
    <property type="molecule type" value="Genomic_DNA"/>
</dbReference>
<dbReference type="RefSeq" id="WP_037024295.1">
    <property type="nucleotide sequence ID" value="NZ_CCSF01000001.1"/>
</dbReference>
<reference evidence="2 3" key="1">
    <citation type="submission" date="2014-07" db="EMBL/GenBank/DDBJ databases">
        <authorList>
            <person name="Urmite Genomes Urmite Genomes"/>
        </authorList>
    </citation>
    <scope>NUCLEOTIDE SEQUENCE [LARGE SCALE GENOMIC DNA]</scope>
    <source>
        <strain evidence="2 3">20_BN</strain>
    </source>
</reference>
<dbReference type="AlphaFoldDB" id="A0A078LUR0"/>
<organism evidence="2 3">
    <name type="scientific">Pseudomonas saudiphocaensis</name>
    <dbReference type="NCBI Taxonomy" id="1499686"/>
    <lineage>
        <taxon>Bacteria</taxon>
        <taxon>Pseudomonadati</taxon>
        <taxon>Pseudomonadota</taxon>
        <taxon>Gammaproteobacteria</taxon>
        <taxon>Pseudomonadales</taxon>
        <taxon>Pseudomonadaceae</taxon>
        <taxon>Pseudomonas</taxon>
    </lineage>
</organism>
<dbReference type="STRING" id="1499686.BN1079_02224"/>
<accession>A0A078LUR0</accession>